<dbReference type="Proteomes" id="UP000001921">
    <property type="component" value="Chromosome"/>
</dbReference>
<dbReference type="AlphaFoldDB" id="A5TXC3"/>
<name>A5TXC3_FUSNP</name>
<sequence length="16" mass="1859">MGLALSLINQKNHEYQ</sequence>
<gene>
    <name evidence="1" type="ORF">FNP_1776</name>
</gene>
<organism evidence="1">
    <name type="scientific">Fusobacterium polymorphum ATCC 10953</name>
    <dbReference type="NCBI Taxonomy" id="393480"/>
    <lineage>
        <taxon>Bacteria</taxon>
        <taxon>Fusobacteriati</taxon>
        <taxon>Fusobacteriota</taxon>
        <taxon>Fusobacteriia</taxon>
        <taxon>Fusobacteriales</taxon>
        <taxon>Fusobacteriaceae</taxon>
        <taxon>Fusobacterium</taxon>
    </lineage>
</organism>
<dbReference type="HOGENOM" id="CLU_3433030_0_0_0"/>
<accession>A5TXC3</accession>
<proteinExistence type="predicted"/>
<dbReference type="EMBL" id="CM000440">
    <property type="protein sequence ID" value="EDK89548.1"/>
    <property type="molecule type" value="Genomic_DNA"/>
</dbReference>
<reference evidence="1" key="2">
    <citation type="submission" date="2007-05" db="EMBL/GenBank/DDBJ databases">
        <title>Genome sequence of Fusobacterium nucleatum subspecies polymorphum - a genetically tractable Fusobacterium.</title>
        <authorList>
            <person name="Karpathy S.E."/>
            <person name="Xiang Q."/>
            <person name="Gioia J."/>
            <person name="Jiang H."/>
            <person name="Liu Y."/>
            <person name="Petrosino J.F."/>
            <person name="Yerrapragada S."/>
            <person name="Fox G.E."/>
            <person name="Kinder Haake S."/>
            <person name="Weinstock G.M."/>
            <person name="Highlander S.K."/>
        </authorList>
    </citation>
    <scope>NUCLEOTIDE SEQUENCE [LARGE SCALE GENOMIC DNA]</scope>
    <source>
        <strain evidence="1">ATCC 10953</strain>
    </source>
</reference>
<protein>
    <submittedName>
        <fullName evidence="1">Uncharacterized protein</fullName>
    </submittedName>
</protein>
<reference evidence="1" key="1">
    <citation type="submission" date="2006-07" db="EMBL/GenBank/DDBJ databases">
        <authorList>
            <person name="Qin X."/>
            <person name="Weinstock G.M."/>
        </authorList>
    </citation>
    <scope>NUCLEOTIDE SEQUENCE [LARGE SCALE GENOMIC DNA]</scope>
    <source>
        <strain evidence="1">ATCC 10953</strain>
    </source>
</reference>
<evidence type="ECO:0000313" key="1">
    <source>
        <dbReference type="EMBL" id="EDK89548.1"/>
    </source>
</evidence>